<organism evidence="1 2">
    <name type="scientific">Peribacillus deserti</name>
    <dbReference type="NCBI Taxonomy" id="673318"/>
    <lineage>
        <taxon>Bacteria</taxon>
        <taxon>Bacillati</taxon>
        <taxon>Bacillota</taxon>
        <taxon>Bacilli</taxon>
        <taxon>Bacillales</taxon>
        <taxon>Bacillaceae</taxon>
        <taxon>Peribacillus</taxon>
    </lineage>
</organism>
<dbReference type="EMBL" id="JAFBFI010000002">
    <property type="protein sequence ID" value="MBM7691446.1"/>
    <property type="molecule type" value="Genomic_DNA"/>
</dbReference>
<proteinExistence type="predicted"/>
<comment type="caution">
    <text evidence="1">The sequence shown here is derived from an EMBL/GenBank/DDBJ whole genome shotgun (WGS) entry which is preliminary data.</text>
</comment>
<evidence type="ECO:0000313" key="1">
    <source>
        <dbReference type="EMBL" id="MBM7691446.1"/>
    </source>
</evidence>
<dbReference type="Proteomes" id="UP000823486">
    <property type="component" value="Unassembled WGS sequence"/>
</dbReference>
<protein>
    <submittedName>
        <fullName evidence="1">Uncharacterized protein</fullName>
    </submittedName>
</protein>
<dbReference type="RefSeq" id="WP_204538942.1">
    <property type="nucleotide sequence ID" value="NZ_JAFBFI010000002.1"/>
</dbReference>
<gene>
    <name evidence="1" type="ORF">JOC77_000851</name>
</gene>
<sequence>MSKRKLYLLCILLAIIFLYVRWPAELRQSTTSEIKIIKKEHTKNDSQAWIKVINPNSLGAKNEFKINITEPMVWNLIKENENYLATYKKKGNNPWELTQIAVIGEDEALK</sequence>
<name>A0ABS2QE52_9BACI</name>
<evidence type="ECO:0000313" key="2">
    <source>
        <dbReference type="Proteomes" id="UP000823486"/>
    </source>
</evidence>
<accession>A0ABS2QE52</accession>
<reference evidence="1 2" key="1">
    <citation type="submission" date="2021-01" db="EMBL/GenBank/DDBJ databases">
        <title>Genomic Encyclopedia of Type Strains, Phase IV (KMG-IV): sequencing the most valuable type-strain genomes for metagenomic binning, comparative biology and taxonomic classification.</title>
        <authorList>
            <person name="Goeker M."/>
        </authorList>
    </citation>
    <scope>NUCLEOTIDE SEQUENCE [LARGE SCALE GENOMIC DNA]</scope>
    <source>
        <strain evidence="1 2">DSM 105482</strain>
    </source>
</reference>
<keyword evidence="2" id="KW-1185">Reference proteome</keyword>